<dbReference type="Gene3D" id="3.40.50.720">
    <property type="entry name" value="NAD(P)-binding Rossmann-like Domain"/>
    <property type="match status" value="1"/>
</dbReference>
<name>A0AAW0T5N3_SCYPA</name>
<dbReference type="Proteomes" id="UP001487740">
    <property type="component" value="Unassembled WGS sequence"/>
</dbReference>
<keyword evidence="19" id="KW-1185">Reference proteome</keyword>
<dbReference type="InterPro" id="IPR028939">
    <property type="entry name" value="P5C_Rdtase_cat_N"/>
</dbReference>
<keyword evidence="7 14" id="KW-0028">Amino-acid biosynthesis</keyword>
<feature type="binding site" evidence="13">
    <location>
        <begin position="9"/>
        <end position="14"/>
    </location>
    <ligand>
        <name>NADP(+)</name>
        <dbReference type="ChEBI" id="CHEBI:58349"/>
    </ligand>
</feature>
<dbReference type="NCBIfam" id="TIGR00112">
    <property type="entry name" value="proC"/>
    <property type="match status" value="1"/>
</dbReference>
<keyword evidence="10 14" id="KW-0560">Oxidoreductase</keyword>
<evidence type="ECO:0000256" key="9">
    <source>
        <dbReference type="ARBA" id="ARBA00022857"/>
    </source>
</evidence>
<evidence type="ECO:0000256" key="10">
    <source>
        <dbReference type="ARBA" id="ARBA00023002"/>
    </source>
</evidence>
<evidence type="ECO:0000256" key="5">
    <source>
        <dbReference type="ARBA" id="ARBA00021413"/>
    </source>
</evidence>
<comment type="subcellular location">
    <subcellularLocation>
        <location evidence="1">Cytoplasm</location>
    </subcellularLocation>
</comment>
<dbReference type="EMBL" id="JARAKH010000039">
    <property type="protein sequence ID" value="KAK8382692.1"/>
    <property type="molecule type" value="Genomic_DNA"/>
</dbReference>
<evidence type="ECO:0000256" key="14">
    <source>
        <dbReference type="RuleBase" id="RU003903"/>
    </source>
</evidence>
<dbReference type="Pfam" id="PF14748">
    <property type="entry name" value="P5CR_dimer"/>
    <property type="match status" value="1"/>
</dbReference>
<feature type="binding site" evidence="13">
    <location>
        <position position="60"/>
    </location>
    <ligand>
        <name>NADPH</name>
        <dbReference type="ChEBI" id="CHEBI:57783"/>
    </ligand>
</feature>
<reference evidence="18 19" key="1">
    <citation type="submission" date="2023-03" db="EMBL/GenBank/DDBJ databases">
        <title>High-quality genome of Scylla paramamosain provides insights in environmental adaptation.</title>
        <authorList>
            <person name="Zhang L."/>
        </authorList>
    </citation>
    <scope>NUCLEOTIDE SEQUENCE [LARGE SCALE GENOMIC DNA]</scope>
    <source>
        <strain evidence="18">LZ_2023a</strain>
        <tissue evidence="18">Muscle</tissue>
    </source>
</reference>
<keyword evidence="8 14" id="KW-0641">Proline biosynthesis</keyword>
<dbReference type="PANTHER" id="PTHR11645">
    <property type="entry name" value="PYRROLINE-5-CARBOXYLATE REDUCTASE"/>
    <property type="match status" value="1"/>
</dbReference>
<sequence>MASLRIGFIGAGNMAQALAKGFISSGLAKPQNVTASCPPTDQHLLQQMKQLLGCATTHDNREVASTSDVVVVCVKPTIVGRVLQELRPCVTPDRPLVTSVALGVTLSSMEAALPPEARVMRIMPNTPALVQHGASVFTRGTHTTPEDAELTQKMLSAVGQCDEVPETFLDAVTGLSGAGPAYMYLVVEALADGGVRMGLPRDLAQRLAAQTMMGAAKMVLSTGKHPGQLKDEVCSPGGCTIQGVQVLEDAGLRSALISAVHTAAAASVTMGRKQPVPSPPLAPPSPTTSSPTPPTPHRRAPFFPPAARPQRAPQPFAPF</sequence>
<keyword evidence="9 13" id="KW-0521">NADP</keyword>
<dbReference type="GO" id="GO:0055129">
    <property type="term" value="P:L-proline biosynthetic process"/>
    <property type="evidence" value="ECO:0007669"/>
    <property type="project" value="TreeGrafter"/>
</dbReference>
<comment type="pathway">
    <text evidence="2 14">Amino-acid biosynthesis; L-proline biosynthesis; L-proline from L-glutamate 5-semialdehyde: step 1/1.</text>
</comment>
<dbReference type="GO" id="GO:0004735">
    <property type="term" value="F:pyrroline-5-carboxylate reductase activity"/>
    <property type="evidence" value="ECO:0007669"/>
    <property type="project" value="UniProtKB-EC"/>
</dbReference>
<dbReference type="Gene3D" id="1.10.3730.10">
    <property type="entry name" value="ProC C-terminal domain-like"/>
    <property type="match status" value="1"/>
</dbReference>
<dbReference type="InterPro" id="IPR008927">
    <property type="entry name" value="6-PGluconate_DH-like_C_sf"/>
</dbReference>
<dbReference type="SUPFAM" id="SSF51735">
    <property type="entry name" value="NAD(P)-binding Rossmann-fold domains"/>
    <property type="match status" value="1"/>
</dbReference>
<evidence type="ECO:0000256" key="1">
    <source>
        <dbReference type="ARBA" id="ARBA00004496"/>
    </source>
</evidence>
<comment type="similarity">
    <text evidence="3 14">Belongs to the pyrroline-5-carboxylate reductase family.</text>
</comment>
<feature type="compositionally biased region" description="Low complexity" evidence="15">
    <location>
        <begin position="308"/>
        <end position="319"/>
    </location>
</feature>
<dbReference type="InterPro" id="IPR053790">
    <property type="entry name" value="P5CR-like_CS"/>
</dbReference>
<evidence type="ECO:0000256" key="15">
    <source>
        <dbReference type="SAM" id="MobiDB-lite"/>
    </source>
</evidence>
<dbReference type="PANTHER" id="PTHR11645:SF62">
    <property type="entry name" value="PYRROLINE-5-CARBOXYLATE REDUCTASE"/>
    <property type="match status" value="1"/>
</dbReference>
<dbReference type="InterPro" id="IPR036291">
    <property type="entry name" value="NAD(P)-bd_dom_sf"/>
</dbReference>
<comment type="catalytic activity">
    <reaction evidence="12 14">
        <text>L-proline + NADP(+) = (S)-1-pyrroline-5-carboxylate + NADPH + 2 H(+)</text>
        <dbReference type="Rhea" id="RHEA:14109"/>
        <dbReference type="ChEBI" id="CHEBI:15378"/>
        <dbReference type="ChEBI" id="CHEBI:17388"/>
        <dbReference type="ChEBI" id="CHEBI:57783"/>
        <dbReference type="ChEBI" id="CHEBI:58349"/>
        <dbReference type="ChEBI" id="CHEBI:60039"/>
        <dbReference type="EC" id="1.5.1.2"/>
    </reaction>
</comment>
<dbReference type="SUPFAM" id="SSF48179">
    <property type="entry name" value="6-phosphogluconate dehydrogenase C-terminal domain-like"/>
    <property type="match status" value="1"/>
</dbReference>
<evidence type="ECO:0000313" key="19">
    <source>
        <dbReference type="Proteomes" id="UP001487740"/>
    </source>
</evidence>
<feature type="domain" description="Pyrroline-5-carboxylate reductase dimerisation" evidence="17">
    <location>
        <begin position="166"/>
        <end position="268"/>
    </location>
</feature>
<dbReference type="Pfam" id="PF03807">
    <property type="entry name" value="F420_oxidored"/>
    <property type="match status" value="1"/>
</dbReference>
<dbReference type="FunFam" id="1.10.3730.10:FF:000001">
    <property type="entry name" value="Pyrroline-5-carboxylate reductase"/>
    <property type="match status" value="1"/>
</dbReference>
<accession>A0AAW0T5N3</accession>
<dbReference type="PIRSF" id="PIRSF000193">
    <property type="entry name" value="Pyrrol-5-carb_rd"/>
    <property type="match status" value="1"/>
</dbReference>
<dbReference type="FunFam" id="3.40.50.720:FF:000190">
    <property type="entry name" value="Pyrroline-5-carboxylate reductase"/>
    <property type="match status" value="1"/>
</dbReference>
<evidence type="ECO:0000256" key="8">
    <source>
        <dbReference type="ARBA" id="ARBA00022650"/>
    </source>
</evidence>
<evidence type="ECO:0000256" key="11">
    <source>
        <dbReference type="ARBA" id="ARBA00050547"/>
    </source>
</evidence>
<feature type="region of interest" description="Disordered" evidence="15">
    <location>
        <begin position="269"/>
        <end position="319"/>
    </location>
</feature>
<gene>
    <name evidence="18" type="ORF">O3P69_015486</name>
</gene>
<proteinExistence type="inferred from homology"/>
<dbReference type="AlphaFoldDB" id="A0AAW0T5N3"/>
<dbReference type="GO" id="GO:0005737">
    <property type="term" value="C:cytoplasm"/>
    <property type="evidence" value="ECO:0007669"/>
    <property type="project" value="UniProtKB-SubCell"/>
</dbReference>
<evidence type="ECO:0000256" key="6">
    <source>
        <dbReference type="ARBA" id="ARBA00022490"/>
    </source>
</evidence>
<organism evidence="18 19">
    <name type="scientific">Scylla paramamosain</name>
    <name type="common">Mud crab</name>
    <dbReference type="NCBI Taxonomy" id="85552"/>
    <lineage>
        <taxon>Eukaryota</taxon>
        <taxon>Metazoa</taxon>
        <taxon>Ecdysozoa</taxon>
        <taxon>Arthropoda</taxon>
        <taxon>Crustacea</taxon>
        <taxon>Multicrustacea</taxon>
        <taxon>Malacostraca</taxon>
        <taxon>Eumalacostraca</taxon>
        <taxon>Eucarida</taxon>
        <taxon>Decapoda</taxon>
        <taxon>Pleocyemata</taxon>
        <taxon>Brachyura</taxon>
        <taxon>Eubrachyura</taxon>
        <taxon>Portunoidea</taxon>
        <taxon>Portunidae</taxon>
        <taxon>Portuninae</taxon>
        <taxon>Scylla</taxon>
    </lineage>
</organism>
<dbReference type="EMBL" id="JARAKH010000039">
    <property type="protein sequence ID" value="KAK8382691.1"/>
    <property type="molecule type" value="Genomic_DNA"/>
</dbReference>
<evidence type="ECO:0000256" key="2">
    <source>
        <dbReference type="ARBA" id="ARBA00005205"/>
    </source>
</evidence>
<dbReference type="InterPro" id="IPR000304">
    <property type="entry name" value="Pyrroline-COOH_reductase"/>
</dbReference>
<evidence type="ECO:0000256" key="7">
    <source>
        <dbReference type="ARBA" id="ARBA00022605"/>
    </source>
</evidence>
<feature type="domain" description="Pyrroline-5-carboxylate reductase catalytic N-terminal" evidence="16">
    <location>
        <begin position="5"/>
        <end position="88"/>
    </location>
</feature>
<feature type="compositionally biased region" description="Pro residues" evidence="15">
    <location>
        <begin position="276"/>
        <end position="295"/>
    </location>
</feature>
<keyword evidence="6" id="KW-0963">Cytoplasm</keyword>
<protein>
    <recommendedName>
        <fullName evidence="5 14">Pyrroline-5-carboxylate reductase</fullName>
        <ecNumber evidence="4 14">1.5.1.2</ecNumber>
    </recommendedName>
</protein>
<evidence type="ECO:0000256" key="12">
    <source>
        <dbReference type="ARBA" id="ARBA00052690"/>
    </source>
</evidence>
<evidence type="ECO:0000259" key="16">
    <source>
        <dbReference type="Pfam" id="PF03807"/>
    </source>
</evidence>
<evidence type="ECO:0000256" key="4">
    <source>
        <dbReference type="ARBA" id="ARBA00012855"/>
    </source>
</evidence>
<evidence type="ECO:0000256" key="3">
    <source>
        <dbReference type="ARBA" id="ARBA00005525"/>
    </source>
</evidence>
<evidence type="ECO:0000313" key="18">
    <source>
        <dbReference type="EMBL" id="KAK8382691.1"/>
    </source>
</evidence>
<comment type="catalytic activity">
    <reaction evidence="11">
        <text>L-proline + NAD(+) = (S)-1-pyrroline-5-carboxylate + NADH + 2 H(+)</text>
        <dbReference type="Rhea" id="RHEA:14105"/>
        <dbReference type="ChEBI" id="CHEBI:15378"/>
        <dbReference type="ChEBI" id="CHEBI:17388"/>
        <dbReference type="ChEBI" id="CHEBI:57540"/>
        <dbReference type="ChEBI" id="CHEBI:57945"/>
        <dbReference type="ChEBI" id="CHEBI:60039"/>
        <dbReference type="EC" id="1.5.1.2"/>
    </reaction>
</comment>
<dbReference type="InterPro" id="IPR029036">
    <property type="entry name" value="P5CR_dimer"/>
</dbReference>
<evidence type="ECO:0000259" key="17">
    <source>
        <dbReference type="Pfam" id="PF14748"/>
    </source>
</evidence>
<dbReference type="PROSITE" id="PS00521">
    <property type="entry name" value="P5CR"/>
    <property type="match status" value="1"/>
</dbReference>
<comment type="caution">
    <text evidence="18">The sequence shown here is derived from an EMBL/GenBank/DDBJ whole genome shotgun (WGS) entry which is preliminary data.</text>
</comment>
<dbReference type="EC" id="1.5.1.2" evidence="4 14"/>
<dbReference type="HAMAP" id="MF_01925">
    <property type="entry name" value="P5C_reductase"/>
    <property type="match status" value="1"/>
</dbReference>
<evidence type="ECO:0000256" key="13">
    <source>
        <dbReference type="PIRSR" id="PIRSR000193-1"/>
    </source>
</evidence>